<dbReference type="AlphaFoldDB" id="A0A1I7XZZ2"/>
<proteinExistence type="predicted"/>
<keyword evidence="2" id="KW-1185">Reference proteome</keyword>
<protein>
    <submittedName>
        <fullName evidence="3">Secreted protein</fullName>
    </submittedName>
</protein>
<dbReference type="WBParaSite" id="L893_g11046.t1">
    <property type="protein sequence ID" value="L893_g11046.t1"/>
    <property type="gene ID" value="L893_g11046"/>
</dbReference>
<organism evidence="2 3">
    <name type="scientific">Steinernema glaseri</name>
    <dbReference type="NCBI Taxonomy" id="37863"/>
    <lineage>
        <taxon>Eukaryota</taxon>
        <taxon>Metazoa</taxon>
        <taxon>Ecdysozoa</taxon>
        <taxon>Nematoda</taxon>
        <taxon>Chromadorea</taxon>
        <taxon>Rhabditida</taxon>
        <taxon>Tylenchina</taxon>
        <taxon>Panagrolaimomorpha</taxon>
        <taxon>Strongyloidoidea</taxon>
        <taxon>Steinernematidae</taxon>
        <taxon>Steinernema</taxon>
    </lineage>
</organism>
<name>A0A1I7XZZ2_9BILA</name>
<accession>A0A1I7XZZ2</accession>
<feature type="signal peptide" evidence="1">
    <location>
        <begin position="1"/>
        <end position="18"/>
    </location>
</feature>
<evidence type="ECO:0000256" key="1">
    <source>
        <dbReference type="SAM" id="SignalP"/>
    </source>
</evidence>
<dbReference type="Proteomes" id="UP000095287">
    <property type="component" value="Unplaced"/>
</dbReference>
<reference evidence="3" key="1">
    <citation type="submission" date="2016-11" db="UniProtKB">
        <authorList>
            <consortium name="WormBaseParasite"/>
        </authorList>
    </citation>
    <scope>IDENTIFICATION</scope>
</reference>
<feature type="chain" id="PRO_5009311544" evidence="1">
    <location>
        <begin position="19"/>
        <end position="86"/>
    </location>
</feature>
<evidence type="ECO:0000313" key="2">
    <source>
        <dbReference type="Proteomes" id="UP000095287"/>
    </source>
</evidence>
<evidence type="ECO:0000313" key="3">
    <source>
        <dbReference type="WBParaSite" id="L893_g11046.t1"/>
    </source>
</evidence>
<sequence length="86" mass="9882">MLPQSLFLFYLMLVTASAYQLNFVDWQPQATVPFRNAVPDDDLNFPENAVSNRPARGKWLMTQQDDEKLKSTVEMAIIHVTTTDLH</sequence>
<keyword evidence="1" id="KW-0732">Signal</keyword>